<dbReference type="Gene3D" id="2.70.98.70">
    <property type="match status" value="1"/>
</dbReference>
<dbReference type="SUPFAM" id="SSF48230">
    <property type="entry name" value="Chondroitin AC/alginate lyase"/>
    <property type="match status" value="1"/>
</dbReference>
<organism evidence="4 5">
    <name type="scientific">Bacteroides xylanisolvens</name>
    <dbReference type="NCBI Taxonomy" id="371601"/>
    <lineage>
        <taxon>Bacteria</taxon>
        <taxon>Pseudomonadati</taxon>
        <taxon>Bacteroidota</taxon>
        <taxon>Bacteroidia</taxon>
        <taxon>Bacteroidales</taxon>
        <taxon>Bacteroidaceae</taxon>
        <taxon>Bacteroides</taxon>
    </lineage>
</organism>
<sequence>MRFYTLLIFLFVLVNTFSSDQISVLEHPRLFWTSQNDSVVRHSLKSSVYAERLKNLSFQCDTLINTPLLERKKIGKRLLSVSREAERRIIMLSFMWRLTGDERYAERAKSELINVCSFSDWNPSHFLDVAEMCIAVSVGYDWLYNWLDEKSKKYISERLYRLGGHYVVNKRPSSMNRKDNWNQVCNSGVTIAAIALADDVINDYVSIINKSLMNVLRSQMEYGVNGAYPEGHVYWEFGTGYNVLLYSAIETAFKGTIKIDYNKKFMQSPFYIANMRGPIFKAFNYADNSEDFMYSPCLFWFALKLNKTCVAEYEYSMLNNKSINHRLMPLGLIWSAQIDNSIDFQYNPPLYYVDNGFTPVFTIRSSWSDNNCWFIGAKGGKVNSPHGHMDVGSFVLDAGGVRWVSDLGPEPYNNIESKGIDLWNMKTQDCDRWNLFRYGFTSHNTLSFDDKPLLINKYCDINVDSVSNQDIVASVDLSPLYNQMVVKRSYHLVGNKYFELCDEVKTTEKGTIMSWRIITSAKVNIIDDYTVYLHKDGRTMMLHVDTDNKISFNVAEAKPKNDFESNNEGYNILSFNSNLMANSKNTFNTIFKLIK</sequence>
<dbReference type="RefSeq" id="WP_128859067.1">
    <property type="nucleotide sequence ID" value="NZ_CP183042.1"/>
</dbReference>
<comment type="subcellular location">
    <subcellularLocation>
        <location evidence="1">Cell envelope</location>
    </subcellularLocation>
</comment>
<dbReference type="EMBL" id="JAIWYE010000031">
    <property type="protein sequence ID" value="MCA4705377.1"/>
    <property type="molecule type" value="Genomic_DNA"/>
</dbReference>
<dbReference type="Proteomes" id="UP001198461">
    <property type="component" value="Unassembled WGS sequence"/>
</dbReference>
<name>A0AAW4T0Z4_9BACE</name>
<evidence type="ECO:0000259" key="2">
    <source>
        <dbReference type="Pfam" id="PF07940"/>
    </source>
</evidence>
<dbReference type="InterPro" id="IPR012480">
    <property type="entry name" value="Hepar_II_III_C"/>
</dbReference>
<evidence type="ECO:0000313" key="5">
    <source>
        <dbReference type="Proteomes" id="UP001198461"/>
    </source>
</evidence>
<dbReference type="EMBL" id="JAIWWW010000009">
    <property type="protein sequence ID" value="MCA4522663.1"/>
    <property type="molecule type" value="Genomic_DNA"/>
</dbReference>
<dbReference type="GO" id="GO:0030313">
    <property type="term" value="C:cell envelope"/>
    <property type="evidence" value="ECO:0007669"/>
    <property type="project" value="UniProtKB-SubCell"/>
</dbReference>
<dbReference type="AlphaFoldDB" id="A0AAW4T0Z4"/>
<evidence type="ECO:0000313" key="3">
    <source>
        <dbReference type="EMBL" id="MCA4522663.1"/>
    </source>
</evidence>
<accession>A0AAW4T0Z4</accession>
<dbReference type="PANTHER" id="PTHR38045:SF1">
    <property type="entry name" value="HEPARINASE II_III-LIKE PROTEIN"/>
    <property type="match status" value="1"/>
</dbReference>
<reference evidence="4" key="1">
    <citation type="submission" date="2023-08" db="EMBL/GenBank/DDBJ databases">
        <title>Mucin Metabolism Genes Underlie the Key Renovations of Bacteroides xylanisolvens Genomes in Captive Great Apes.</title>
        <authorList>
            <person name="Nishida A.H."/>
        </authorList>
    </citation>
    <scope>NUCLEOTIDE SEQUENCE</scope>
    <source>
        <strain evidence="4">P13.H9</strain>
        <strain evidence="3">P19.10B</strain>
    </source>
</reference>
<dbReference type="Gene3D" id="1.50.10.100">
    <property type="entry name" value="Chondroitin AC/alginate lyase"/>
    <property type="match status" value="1"/>
</dbReference>
<dbReference type="Proteomes" id="UP001197958">
    <property type="component" value="Unassembled WGS sequence"/>
</dbReference>
<feature type="domain" description="Heparinase II/III-like C-terminal" evidence="2">
    <location>
        <begin position="375"/>
        <end position="556"/>
    </location>
</feature>
<evidence type="ECO:0000313" key="4">
    <source>
        <dbReference type="EMBL" id="MCA4705377.1"/>
    </source>
</evidence>
<evidence type="ECO:0000256" key="1">
    <source>
        <dbReference type="ARBA" id="ARBA00004196"/>
    </source>
</evidence>
<comment type="caution">
    <text evidence="4">The sequence shown here is derived from an EMBL/GenBank/DDBJ whole genome shotgun (WGS) entry which is preliminary data.</text>
</comment>
<dbReference type="PANTHER" id="PTHR38045">
    <property type="entry name" value="CHROMOSOME 1, WHOLE GENOME SHOTGUN SEQUENCE"/>
    <property type="match status" value="1"/>
</dbReference>
<dbReference type="Pfam" id="PF07940">
    <property type="entry name" value="Hepar_II_III_C"/>
    <property type="match status" value="1"/>
</dbReference>
<proteinExistence type="predicted"/>
<gene>
    <name evidence="4" type="ORF">LD004_17380</name>
    <name evidence="3" type="ORF">LDZ35_05480</name>
</gene>
<dbReference type="GO" id="GO:0016829">
    <property type="term" value="F:lyase activity"/>
    <property type="evidence" value="ECO:0007669"/>
    <property type="project" value="InterPro"/>
</dbReference>
<protein>
    <submittedName>
        <fullName evidence="4">Heparinase II/III family protein</fullName>
    </submittedName>
</protein>
<dbReference type="InterPro" id="IPR008929">
    <property type="entry name" value="Chondroitin_lyas"/>
</dbReference>